<dbReference type="AlphaFoldDB" id="A0A5B9G0W7"/>
<reference evidence="1 2" key="1">
    <citation type="submission" date="2019-08" db="EMBL/GenBank/DDBJ databases">
        <title>Flavobacterium alkalisoli sp. nov., isolated from rhizosphere soil of Suaeda salsa.</title>
        <authorList>
            <person name="Sun J.-Q."/>
            <person name="Xu L."/>
        </authorList>
    </citation>
    <scope>NUCLEOTIDE SEQUENCE [LARGE SCALE GENOMIC DNA]</scope>
    <source>
        <strain evidence="1 2">XS-5</strain>
    </source>
</reference>
<evidence type="ECO:0000313" key="1">
    <source>
        <dbReference type="EMBL" id="QEE51082.1"/>
    </source>
</evidence>
<protein>
    <recommendedName>
        <fullName evidence="3">DUF3592 domain-containing protein</fullName>
    </recommendedName>
</protein>
<evidence type="ECO:0000313" key="2">
    <source>
        <dbReference type="Proteomes" id="UP000321222"/>
    </source>
</evidence>
<sequence length="110" mass="12855">MKFFKKIILTIFVLAFFYGLASIGEYYVDIKTSEEINKIKGNPAFTYAKVLKRYKYKGWNIKVEYIVDGKLYVASEEVDIFDSVKEGDSVKVEYCKGNPELMITQFNKEY</sequence>
<name>A0A5B9G0W7_9FLAO</name>
<accession>A0A5B9G0W7</accession>
<organism evidence="1 2">
    <name type="scientific">Flavobacterium alkalisoli</name>
    <dbReference type="NCBI Taxonomy" id="2602769"/>
    <lineage>
        <taxon>Bacteria</taxon>
        <taxon>Pseudomonadati</taxon>
        <taxon>Bacteroidota</taxon>
        <taxon>Flavobacteriia</taxon>
        <taxon>Flavobacteriales</taxon>
        <taxon>Flavobacteriaceae</taxon>
        <taxon>Flavobacterium</taxon>
    </lineage>
</organism>
<dbReference type="KEGG" id="fak:FUA48_16320"/>
<evidence type="ECO:0008006" key="3">
    <source>
        <dbReference type="Google" id="ProtNLM"/>
    </source>
</evidence>
<dbReference type="OrthoDB" id="893645at2"/>
<proteinExistence type="predicted"/>
<dbReference type="Proteomes" id="UP000321222">
    <property type="component" value="Chromosome"/>
</dbReference>
<dbReference type="RefSeq" id="WP_147584520.1">
    <property type="nucleotide sequence ID" value="NZ_CP042831.1"/>
</dbReference>
<keyword evidence="2" id="KW-1185">Reference proteome</keyword>
<gene>
    <name evidence="1" type="ORF">FUA48_16320</name>
</gene>
<dbReference type="EMBL" id="CP042831">
    <property type="protein sequence ID" value="QEE51082.1"/>
    <property type="molecule type" value="Genomic_DNA"/>
</dbReference>